<feature type="non-terminal residue" evidence="3">
    <location>
        <position position="124"/>
    </location>
</feature>
<protein>
    <recommendedName>
        <fullName evidence="5">Nematode cuticle collagen N-terminal domain-containing protein</fullName>
    </recommendedName>
</protein>
<keyword evidence="4" id="KW-1185">Reference proteome</keyword>
<keyword evidence="2" id="KW-0472">Membrane</keyword>
<name>A0AAV5W6H6_9BILA</name>
<gene>
    <name evidence="3" type="ORF">PFISCL1PPCAC_18728</name>
</gene>
<evidence type="ECO:0000313" key="4">
    <source>
        <dbReference type="Proteomes" id="UP001432322"/>
    </source>
</evidence>
<feature type="compositionally biased region" description="Basic and acidic residues" evidence="1">
    <location>
        <begin position="104"/>
        <end position="114"/>
    </location>
</feature>
<feature type="compositionally biased region" description="Polar residues" evidence="1">
    <location>
        <begin position="115"/>
        <end position="124"/>
    </location>
</feature>
<evidence type="ECO:0000256" key="1">
    <source>
        <dbReference type="SAM" id="MobiDB-lite"/>
    </source>
</evidence>
<proteinExistence type="predicted"/>
<feature type="non-terminal residue" evidence="3">
    <location>
        <position position="1"/>
    </location>
</feature>
<organism evidence="3 4">
    <name type="scientific">Pristionchus fissidentatus</name>
    <dbReference type="NCBI Taxonomy" id="1538716"/>
    <lineage>
        <taxon>Eukaryota</taxon>
        <taxon>Metazoa</taxon>
        <taxon>Ecdysozoa</taxon>
        <taxon>Nematoda</taxon>
        <taxon>Chromadorea</taxon>
        <taxon>Rhabditida</taxon>
        <taxon>Rhabditina</taxon>
        <taxon>Diplogasteromorpha</taxon>
        <taxon>Diplogasteroidea</taxon>
        <taxon>Neodiplogasteridae</taxon>
        <taxon>Pristionchus</taxon>
    </lineage>
</organism>
<dbReference type="Proteomes" id="UP001432322">
    <property type="component" value="Unassembled WGS sequence"/>
</dbReference>
<keyword evidence="2" id="KW-1133">Transmembrane helix</keyword>
<dbReference type="EMBL" id="BTSY01000005">
    <property type="protein sequence ID" value="GMT27431.1"/>
    <property type="molecule type" value="Genomic_DNA"/>
</dbReference>
<evidence type="ECO:0008006" key="5">
    <source>
        <dbReference type="Google" id="ProtNLM"/>
    </source>
</evidence>
<evidence type="ECO:0000313" key="3">
    <source>
        <dbReference type="EMBL" id="GMT27431.1"/>
    </source>
</evidence>
<evidence type="ECO:0000256" key="2">
    <source>
        <dbReference type="SAM" id="Phobius"/>
    </source>
</evidence>
<keyword evidence="2" id="KW-0812">Transmembrane</keyword>
<reference evidence="3" key="1">
    <citation type="submission" date="2023-10" db="EMBL/GenBank/DDBJ databases">
        <title>Genome assembly of Pristionchus species.</title>
        <authorList>
            <person name="Yoshida K."/>
            <person name="Sommer R.J."/>
        </authorList>
    </citation>
    <scope>NUCLEOTIDE SEQUENCE</scope>
    <source>
        <strain evidence="3">RS5133</strain>
    </source>
</reference>
<accession>A0AAV5W6H6</accession>
<feature type="region of interest" description="Disordered" evidence="1">
    <location>
        <begin position="104"/>
        <end position="124"/>
    </location>
</feature>
<feature type="transmembrane region" description="Helical" evidence="2">
    <location>
        <begin position="12"/>
        <end position="34"/>
    </location>
</feature>
<comment type="caution">
    <text evidence="3">The sequence shown here is derived from an EMBL/GenBank/DDBJ whole genome shotgun (WGS) entry which is preliminary data.</text>
</comment>
<dbReference type="AlphaFoldDB" id="A0AAV5W6H6"/>
<sequence length="124" mass="14132">DNPPLSKLSYHASIALFLSIFSLSTLILSTPILFSTISELEAILETERVSYERLANDIWNDLYDSDDVEKKRIVRESVEGRSPRKCRDASCGVALEFAPDVKEDKTHHVERRQYQVDQGKSFNA</sequence>